<sequence length="87" mass="9635">MADPKPRLNPMELKRQRLAKRLKAEPAAKPPSPTPATPLPAVTFTESPAMDVEARMKSIYAKTRIEPSALRNTLGVQYPTTLEVRVP</sequence>
<reference evidence="2 3" key="1">
    <citation type="journal article" date="2013" name="PLoS Genet.">
        <title>Distinctive expansion of potential virulence genes in the genome of the oomycete fish pathogen Saprolegnia parasitica.</title>
        <authorList>
            <person name="Jiang R.H."/>
            <person name="de Bruijn I."/>
            <person name="Haas B.J."/>
            <person name="Belmonte R."/>
            <person name="Lobach L."/>
            <person name="Christie J."/>
            <person name="van den Ackerveken G."/>
            <person name="Bottin A."/>
            <person name="Bulone V."/>
            <person name="Diaz-Moreno S.M."/>
            <person name="Dumas B."/>
            <person name="Fan L."/>
            <person name="Gaulin E."/>
            <person name="Govers F."/>
            <person name="Grenville-Briggs L.J."/>
            <person name="Horner N.R."/>
            <person name="Levin J.Z."/>
            <person name="Mammella M."/>
            <person name="Meijer H.J."/>
            <person name="Morris P."/>
            <person name="Nusbaum C."/>
            <person name="Oome S."/>
            <person name="Phillips A.J."/>
            <person name="van Rooyen D."/>
            <person name="Rzeszutek E."/>
            <person name="Saraiva M."/>
            <person name="Secombes C.J."/>
            <person name="Seidl M.F."/>
            <person name="Snel B."/>
            <person name="Stassen J.H."/>
            <person name="Sykes S."/>
            <person name="Tripathy S."/>
            <person name="van den Berg H."/>
            <person name="Vega-Arreguin J.C."/>
            <person name="Wawra S."/>
            <person name="Young S.K."/>
            <person name="Zeng Q."/>
            <person name="Dieguez-Uribeondo J."/>
            <person name="Russ C."/>
            <person name="Tyler B.M."/>
            <person name="van West P."/>
        </authorList>
    </citation>
    <scope>NUCLEOTIDE SEQUENCE [LARGE SCALE GENOMIC DNA]</scope>
    <source>
        <strain evidence="2 3">CBS 223.65</strain>
    </source>
</reference>
<protein>
    <submittedName>
        <fullName evidence="2">Uncharacterized protein</fullName>
    </submittedName>
</protein>
<evidence type="ECO:0000313" key="3">
    <source>
        <dbReference type="Proteomes" id="UP000030745"/>
    </source>
</evidence>
<dbReference type="RefSeq" id="XP_012208048.1">
    <property type="nucleotide sequence ID" value="XM_012352658.1"/>
</dbReference>
<evidence type="ECO:0000313" key="2">
    <source>
        <dbReference type="EMBL" id="KDO21214.1"/>
    </source>
</evidence>
<dbReference type="Proteomes" id="UP000030745">
    <property type="component" value="Unassembled WGS sequence"/>
</dbReference>
<name>A0A067BRW6_SAPPC</name>
<keyword evidence="3" id="KW-1185">Reference proteome</keyword>
<dbReference type="OrthoDB" id="534063at2759"/>
<accession>A0A067BRW6</accession>
<dbReference type="VEuPathDB" id="FungiDB:SPRG_13715"/>
<feature type="compositionally biased region" description="Pro residues" evidence="1">
    <location>
        <begin position="28"/>
        <end position="38"/>
    </location>
</feature>
<dbReference type="AlphaFoldDB" id="A0A067BRW6"/>
<organism evidence="2 3">
    <name type="scientific">Saprolegnia parasitica (strain CBS 223.65)</name>
    <dbReference type="NCBI Taxonomy" id="695850"/>
    <lineage>
        <taxon>Eukaryota</taxon>
        <taxon>Sar</taxon>
        <taxon>Stramenopiles</taxon>
        <taxon>Oomycota</taxon>
        <taxon>Saprolegniomycetes</taxon>
        <taxon>Saprolegniales</taxon>
        <taxon>Saprolegniaceae</taxon>
        <taxon>Saprolegnia</taxon>
    </lineage>
</organism>
<feature type="region of interest" description="Disordered" evidence="1">
    <location>
        <begin position="20"/>
        <end position="42"/>
    </location>
</feature>
<dbReference type="KEGG" id="spar:SPRG_13715"/>
<gene>
    <name evidence="2" type="ORF">SPRG_13715</name>
</gene>
<dbReference type="EMBL" id="KK583292">
    <property type="protein sequence ID" value="KDO21214.1"/>
    <property type="molecule type" value="Genomic_DNA"/>
</dbReference>
<proteinExistence type="predicted"/>
<dbReference type="GeneID" id="24135576"/>
<evidence type="ECO:0000256" key="1">
    <source>
        <dbReference type="SAM" id="MobiDB-lite"/>
    </source>
</evidence>